<evidence type="ECO:0000313" key="11">
    <source>
        <dbReference type="Proteomes" id="UP000178885"/>
    </source>
</evidence>
<evidence type="ECO:0000256" key="5">
    <source>
        <dbReference type="ARBA" id="ARBA00022519"/>
    </source>
</evidence>
<keyword evidence="3" id="KW-0813">Transport</keyword>
<feature type="transmembrane region" description="Helical" evidence="9">
    <location>
        <begin position="62"/>
        <end position="80"/>
    </location>
</feature>
<dbReference type="PANTHER" id="PTHR33529">
    <property type="entry name" value="SLR0882 PROTEIN-RELATED"/>
    <property type="match status" value="1"/>
</dbReference>
<evidence type="ECO:0000256" key="9">
    <source>
        <dbReference type="SAM" id="Phobius"/>
    </source>
</evidence>
<keyword evidence="7 9" id="KW-1133">Transmembrane helix</keyword>
<dbReference type="NCBIfam" id="TIGR04407">
    <property type="entry name" value="LptF_YjgP"/>
    <property type="match status" value="1"/>
</dbReference>
<evidence type="ECO:0000256" key="3">
    <source>
        <dbReference type="ARBA" id="ARBA00022448"/>
    </source>
</evidence>
<dbReference type="EMBL" id="MFSU01000048">
    <property type="protein sequence ID" value="OGI47697.1"/>
    <property type="molecule type" value="Genomic_DNA"/>
</dbReference>
<feature type="transmembrane region" description="Helical" evidence="9">
    <location>
        <begin position="296"/>
        <end position="316"/>
    </location>
</feature>
<keyword evidence="5" id="KW-0997">Cell inner membrane</keyword>
<dbReference type="AlphaFoldDB" id="A0A1F6TRB5"/>
<gene>
    <name evidence="10" type="ORF">A2151_02915</name>
</gene>
<dbReference type="STRING" id="1817760.A2151_02915"/>
<reference evidence="10 11" key="1">
    <citation type="journal article" date="2016" name="Nat. Commun.">
        <title>Thousands of microbial genomes shed light on interconnected biogeochemical processes in an aquifer system.</title>
        <authorList>
            <person name="Anantharaman K."/>
            <person name="Brown C.T."/>
            <person name="Hug L.A."/>
            <person name="Sharon I."/>
            <person name="Castelle C.J."/>
            <person name="Probst A.J."/>
            <person name="Thomas B.C."/>
            <person name="Singh A."/>
            <person name="Wilkins M.J."/>
            <person name="Karaoz U."/>
            <person name="Brodie E.L."/>
            <person name="Williams K.H."/>
            <person name="Hubbard S.S."/>
            <person name="Banfield J.F."/>
        </authorList>
    </citation>
    <scope>NUCLEOTIDE SEQUENCE [LARGE SCALE GENOMIC DNA]</scope>
</reference>
<evidence type="ECO:0000256" key="7">
    <source>
        <dbReference type="ARBA" id="ARBA00022989"/>
    </source>
</evidence>
<feature type="transmembrane region" description="Helical" evidence="9">
    <location>
        <begin position="270"/>
        <end position="289"/>
    </location>
</feature>
<dbReference type="Pfam" id="PF03739">
    <property type="entry name" value="LptF_LptG"/>
    <property type="match status" value="1"/>
</dbReference>
<keyword evidence="8 9" id="KW-0472">Membrane</keyword>
<feature type="transmembrane region" description="Helical" evidence="9">
    <location>
        <begin position="328"/>
        <end position="347"/>
    </location>
</feature>
<keyword evidence="6 9" id="KW-0812">Transmembrane</keyword>
<evidence type="ECO:0000256" key="1">
    <source>
        <dbReference type="ARBA" id="ARBA00004429"/>
    </source>
</evidence>
<dbReference type="PANTHER" id="PTHR33529:SF7">
    <property type="entry name" value="LIPOPOLYSACCHARIDE EXPORT SYSTEM PERMEASE PROTEIN LPTF"/>
    <property type="match status" value="1"/>
</dbReference>
<evidence type="ECO:0000256" key="4">
    <source>
        <dbReference type="ARBA" id="ARBA00022475"/>
    </source>
</evidence>
<accession>A0A1F6TRB5</accession>
<proteinExistence type="predicted"/>
<evidence type="ECO:0000256" key="2">
    <source>
        <dbReference type="ARBA" id="ARBA00014213"/>
    </source>
</evidence>
<feature type="transmembrane region" description="Helical" evidence="9">
    <location>
        <begin position="101"/>
        <end position="120"/>
    </location>
</feature>
<evidence type="ECO:0000313" key="10">
    <source>
        <dbReference type="EMBL" id="OGI47697.1"/>
    </source>
</evidence>
<name>A0A1F6TRB5_9PROT</name>
<dbReference type="InterPro" id="IPR005495">
    <property type="entry name" value="LptG/LptF_permease"/>
</dbReference>
<evidence type="ECO:0000256" key="6">
    <source>
        <dbReference type="ARBA" id="ARBA00022692"/>
    </source>
</evidence>
<comment type="caution">
    <text evidence="10">The sequence shown here is derived from an EMBL/GenBank/DDBJ whole genome shotgun (WGS) entry which is preliminary data.</text>
</comment>
<organism evidence="10 11">
    <name type="scientific">Candidatus Muproteobacteria bacterium RBG_16_65_34</name>
    <dbReference type="NCBI Taxonomy" id="1817760"/>
    <lineage>
        <taxon>Bacteria</taxon>
        <taxon>Pseudomonadati</taxon>
        <taxon>Pseudomonadota</taxon>
        <taxon>Candidatus Muproteobacteria</taxon>
    </lineage>
</organism>
<keyword evidence="4" id="KW-1003">Cell membrane</keyword>
<dbReference type="GO" id="GO:0043190">
    <property type="term" value="C:ATP-binding cassette (ABC) transporter complex"/>
    <property type="evidence" value="ECO:0007669"/>
    <property type="project" value="InterPro"/>
</dbReference>
<comment type="subcellular location">
    <subcellularLocation>
        <location evidence="1">Cell inner membrane</location>
        <topology evidence="1">Multi-pass membrane protein</topology>
    </subcellularLocation>
</comment>
<dbReference type="GO" id="GO:0055085">
    <property type="term" value="P:transmembrane transport"/>
    <property type="evidence" value="ECO:0007669"/>
    <property type="project" value="InterPro"/>
</dbReference>
<dbReference type="InterPro" id="IPR030922">
    <property type="entry name" value="LptF"/>
</dbReference>
<dbReference type="Proteomes" id="UP000178885">
    <property type="component" value="Unassembled WGS sequence"/>
</dbReference>
<dbReference type="GO" id="GO:0015920">
    <property type="term" value="P:lipopolysaccharide transport"/>
    <property type="evidence" value="ECO:0007669"/>
    <property type="project" value="TreeGrafter"/>
</dbReference>
<protein>
    <recommendedName>
        <fullName evidence="2">Lipopolysaccharide export system permease protein LptF</fullName>
    </recommendedName>
</protein>
<sequence>MIISRAFYREAGKTTLAIAAVLLVVFLLLMMTTLLGRAVRGDHPEDIVLTLLMLQTVHKIDLLLPLALYLGVLLTLSRWYRDNEMTVLAACGVGLAQMLRLVMWFTLVFALVVAACAFYLTPYASRLIEKAKSEGAHRTEIQHVAPGAFTEASGGGRILYVEKIDDAGGDMENVFLAGLDAAKQDVVVARTGRPYIDEATGDKFMALKDGVLYQGAPGDADYQIVEFNILHVRMEPRKAVEPPIGLDGMPSADLFVRGDPQRAAEWHWRLAKPVAVFVLAAFALVLAYTDVRRGRFSNFVAAILVYFIYSNLIGMGETLIKRGYAPPALGIWWVHGGMTLAVAYLLWRRAHNRPLLALPRGFRRR</sequence>
<evidence type="ECO:0000256" key="8">
    <source>
        <dbReference type="ARBA" id="ARBA00023136"/>
    </source>
</evidence>